<feature type="compositionally biased region" description="Polar residues" evidence="6">
    <location>
        <begin position="19"/>
        <end position="30"/>
    </location>
</feature>
<feature type="compositionally biased region" description="Pro residues" evidence="6">
    <location>
        <begin position="227"/>
        <end position="236"/>
    </location>
</feature>
<feature type="region of interest" description="Disordered" evidence="6">
    <location>
        <begin position="1"/>
        <end position="58"/>
    </location>
</feature>
<keyword evidence="5" id="KW-0539">Nucleus</keyword>
<evidence type="ECO:0000256" key="5">
    <source>
        <dbReference type="ARBA" id="ARBA00023242"/>
    </source>
</evidence>
<evidence type="ECO:0000256" key="4">
    <source>
        <dbReference type="ARBA" id="ARBA00022490"/>
    </source>
</evidence>
<feature type="compositionally biased region" description="Polar residues" evidence="6">
    <location>
        <begin position="1"/>
        <end position="10"/>
    </location>
</feature>
<evidence type="ECO:0000256" key="2">
    <source>
        <dbReference type="ARBA" id="ARBA00004496"/>
    </source>
</evidence>
<dbReference type="AlphaFoldDB" id="A0A6G1GZI9"/>
<dbReference type="GO" id="GO:0005634">
    <property type="term" value="C:nucleus"/>
    <property type="evidence" value="ECO:0007669"/>
    <property type="project" value="UniProtKB-SubCell"/>
</dbReference>
<dbReference type="GO" id="GO:0008104">
    <property type="term" value="P:intracellular protein localization"/>
    <property type="evidence" value="ECO:0007669"/>
    <property type="project" value="TreeGrafter"/>
</dbReference>
<dbReference type="OrthoDB" id="4072855at2759"/>
<proteinExistence type="inferred from homology"/>
<keyword evidence="8" id="KW-1185">Reference proteome</keyword>
<comment type="subcellular location">
    <subcellularLocation>
        <location evidence="2">Cytoplasm</location>
    </subcellularLocation>
    <subcellularLocation>
        <location evidence="1">Nucleus</location>
    </subcellularLocation>
</comment>
<feature type="compositionally biased region" description="Low complexity" evidence="6">
    <location>
        <begin position="38"/>
        <end position="49"/>
    </location>
</feature>
<feature type="region of interest" description="Disordered" evidence="6">
    <location>
        <begin position="174"/>
        <end position="265"/>
    </location>
</feature>
<dbReference type="PANTHER" id="PTHR28081">
    <property type="entry name" value="DAMAGE-REGULATED IMPORT FACILITATOR 1-RELATED"/>
    <property type="match status" value="1"/>
</dbReference>
<keyword evidence="4" id="KW-0963">Cytoplasm</keyword>
<dbReference type="PANTHER" id="PTHR28081:SF1">
    <property type="entry name" value="DAMAGE-REGULATED IMPORT FACILITATOR 1"/>
    <property type="match status" value="1"/>
</dbReference>
<evidence type="ECO:0000313" key="7">
    <source>
        <dbReference type="EMBL" id="KAF1986371.1"/>
    </source>
</evidence>
<gene>
    <name evidence="7" type="ORF">K402DRAFT_393850</name>
</gene>
<evidence type="ECO:0000256" key="1">
    <source>
        <dbReference type="ARBA" id="ARBA00004123"/>
    </source>
</evidence>
<dbReference type="GO" id="GO:1990846">
    <property type="term" value="F:ribonucleoside-diphosphate reductase inhibitor activity"/>
    <property type="evidence" value="ECO:0007669"/>
    <property type="project" value="TreeGrafter"/>
</dbReference>
<accession>A0A6G1GZI9</accession>
<dbReference type="InterPro" id="IPR013900">
    <property type="entry name" value="RNR_inhibitor"/>
</dbReference>
<comment type="similarity">
    <text evidence="3">Belongs to the DIF1/spd1 family.</text>
</comment>
<dbReference type="Pfam" id="PF08591">
    <property type="entry name" value="RNR_inhib"/>
    <property type="match status" value="1"/>
</dbReference>
<dbReference type="GO" id="GO:0005737">
    <property type="term" value="C:cytoplasm"/>
    <property type="evidence" value="ECO:0007669"/>
    <property type="project" value="UniProtKB-SubCell"/>
</dbReference>
<sequence>MASSTSSPSTHRTKRPYQPQITSFYPSTTLPDRLHAQSSSSSSSPFPSSSTPPLPTHIQSNLLNVGMRIRKSVPEGYKTHLSKSDSDVAFVSSLRDRETMAGAGRGAMGWSLPSTATNTAPNISNVDGAGGRGELTPFCGIHKIGGLDVQQPGTDSHANSSQYQYQYHPPYPSSYSTSTYTSTASTTSSSSSFFSAPSLTSSASTFPSSSSSTSTTPTYNILTALPPITPPPPPTLHPRKRSLADLSSSDGESPDRYGDGEGEEENDDIDAVLLNAMDDDDKNNAKQDSVSPRTRLFNGIHTPVKVDMADITGKRGRIFARPRGRGRKTKNQEMMGLGKEKAGGVLVVVETETEGQAMDFDLDRDFEEAPFLEPLAAMELD</sequence>
<dbReference type="Proteomes" id="UP000800041">
    <property type="component" value="Unassembled WGS sequence"/>
</dbReference>
<dbReference type="EMBL" id="ML977157">
    <property type="protein sequence ID" value="KAF1986371.1"/>
    <property type="molecule type" value="Genomic_DNA"/>
</dbReference>
<evidence type="ECO:0000313" key="8">
    <source>
        <dbReference type="Proteomes" id="UP000800041"/>
    </source>
</evidence>
<reference evidence="7" key="1">
    <citation type="journal article" date="2020" name="Stud. Mycol.">
        <title>101 Dothideomycetes genomes: a test case for predicting lifestyles and emergence of pathogens.</title>
        <authorList>
            <person name="Haridas S."/>
            <person name="Albert R."/>
            <person name="Binder M."/>
            <person name="Bloem J."/>
            <person name="Labutti K."/>
            <person name="Salamov A."/>
            <person name="Andreopoulos B."/>
            <person name="Baker S."/>
            <person name="Barry K."/>
            <person name="Bills G."/>
            <person name="Bluhm B."/>
            <person name="Cannon C."/>
            <person name="Castanera R."/>
            <person name="Culley D."/>
            <person name="Daum C."/>
            <person name="Ezra D."/>
            <person name="Gonzalez J."/>
            <person name="Henrissat B."/>
            <person name="Kuo A."/>
            <person name="Liang C."/>
            <person name="Lipzen A."/>
            <person name="Lutzoni F."/>
            <person name="Magnuson J."/>
            <person name="Mondo S."/>
            <person name="Nolan M."/>
            <person name="Ohm R."/>
            <person name="Pangilinan J."/>
            <person name="Park H.-J."/>
            <person name="Ramirez L."/>
            <person name="Alfaro M."/>
            <person name="Sun H."/>
            <person name="Tritt A."/>
            <person name="Yoshinaga Y."/>
            <person name="Zwiers L.-H."/>
            <person name="Turgeon B."/>
            <person name="Goodwin S."/>
            <person name="Spatafora J."/>
            <person name="Crous P."/>
            <person name="Grigoriev I."/>
        </authorList>
    </citation>
    <scope>NUCLEOTIDE SEQUENCE</scope>
    <source>
        <strain evidence="7">CBS 113979</strain>
    </source>
</reference>
<feature type="compositionally biased region" description="Low complexity" evidence="6">
    <location>
        <begin position="174"/>
        <end position="226"/>
    </location>
</feature>
<evidence type="ECO:0000256" key="6">
    <source>
        <dbReference type="SAM" id="MobiDB-lite"/>
    </source>
</evidence>
<evidence type="ECO:0000256" key="3">
    <source>
        <dbReference type="ARBA" id="ARBA00005459"/>
    </source>
</evidence>
<protein>
    <submittedName>
        <fullName evidence="7">Uncharacterized protein</fullName>
    </submittedName>
</protein>
<name>A0A6G1GZI9_9PEZI</name>
<organism evidence="7 8">
    <name type="scientific">Aulographum hederae CBS 113979</name>
    <dbReference type="NCBI Taxonomy" id="1176131"/>
    <lineage>
        <taxon>Eukaryota</taxon>
        <taxon>Fungi</taxon>
        <taxon>Dikarya</taxon>
        <taxon>Ascomycota</taxon>
        <taxon>Pezizomycotina</taxon>
        <taxon>Dothideomycetes</taxon>
        <taxon>Pleosporomycetidae</taxon>
        <taxon>Aulographales</taxon>
        <taxon>Aulographaceae</taxon>
    </lineage>
</organism>